<reference evidence="1 2" key="1">
    <citation type="submission" date="2016-07" db="EMBL/GenBank/DDBJ databases">
        <title>Pervasive Adenine N6-methylation of Active Genes in Fungi.</title>
        <authorList>
            <consortium name="DOE Joint Genome Institute"/>
            <person name="Mondo S.J."/>
            <person name="Dannebaum R.O."/>
            <person name="Kuo R.C."/>
            <person name="Labutti K."/>
            <person name="Haridas S."/>
            <person name="Kuo A."/>
            <person name="Salamov A."/>
            <person name="Ahrendt S.R."/>
            <person name="Lipzen A."/>
            <person name="Sullivan W."/>
            <person name="Andreopoulos W.B."/>
            <person name="Clum A."/>
            <person name="Lindquist E."/>
            <person name="Daum C."/>
            <person name="Ramamoorthy G.K."/>
            <person name="Gryganskyi A."/>
            <person name="Culley D."/>
            <person name="Magnuson J.K."/>
            <person name="James T.Y."/>
            <person name="O'Malley M.A."/>
            <person name="Stajich J.E."/>
            <person name="Spatafora J.W."/>
            <person name="Visel A."/>
            <person name="Grigoriev I.V."/>
        </authorList>
    </citation>
    <scope>NUCLEOTIDE SEQUENCE [LARGE SCALE GENOMIC DNA]</scope>
    <source>
        <strain evidence="1 2">CBS 931.73</strain>
    </source>
</reference>
<keyword evidence="2" id="KW-1185">Reference proteome</keyword>
<comment type="caution">
    <text evidence="1">The sequence shown here is derived from an EMBL/GenBank/DDBJ whole genome shotgun (WGS) entry which is preliminary data.</text>
</comment>
<evidence type="ECO:0000313" key="2">
    <source>
        <dbReference type="Proteomes" id="UP000193498"/>
    </source>
</evidence>
<dbReference type="EMBL" id="MCFE01000048">
    <property type="protein sequence ID" value="ORY03275.1"/>
    <property type="molecule type" value="Genomic_DNA"/>
</dbReference>
<dbReference type="InParanoid" id="A0A1Y1Z0D9"/>
<sequence length="435" mass="49151">MNVEIQIVVLQNLLADTNTCYFNRINLKLRGIFRTSVITKASLLNLAIKGEMVNSLHKGDAIEAIGLVQRTNPCGRSNLVAERQSKALDNNIYFSVYGYHLLEYESWRPHGTFIPQGPTCDPGILDKIKKFDIWTYSQYIIDRFSGGSSISESGDQGGYKLNILAITYGRIPALQRFLKYASTYSPSMHFATLPSDVKFHQLFRSRGDCFPLSRNGILVFDYSVLKQQDYPFLTSIFSSDSTLDTGGSSANTLNTCFWSYADNIITCETANSQKNPKKCSDVTSLCLNHLFPIVLPVYMTSEQEALLADFLLSDVLYQTLANGPNDFKMLSECEHLLKKYFLAYRRFMIDNYIQDGSLNAMRTLVSLAIAYAKVFRTATLNSVIMFDVIICGKYSRSLLKVRLSSDNSYENIMEAYSYPYSDILAQVLNQLNDFS</sequence>
<name>A0A1Y1Z0D9_9FUNG</name>
<organism evidence="1 2">
    <name type="scientific">Basidiobolus meristosporus CBS 931.73</name>
    <dbReference type="NCBI Taxonomy" id="1314790"/>
    <lineage>
        <taxon>Eukaryota</taxon>
        <taxon>Fungi</taxon>
        <taxon>Fungi incertae sedis</taxon>
        <taxon>Zoopagomycota</taxon>
        <taxon>Entomophthoromycotina</taxon>
        <taxon>Basidiobolomycetes</taxon>
        <taxon>Basidiobolales</taxon>
        <taxon>Basidiobolaceae</taxon>
        <taxon>Basidiobolus</taxon>
    </lineage>
</organism>
<gene>
    <name evidence="1" type="ORF">K493DRAFT_297530</name>
</gene>
<dbReference type="AlphaFoldDB" id="A0A1Y1Z0D9"/>
<accession>A0A1Y1Z0D9</accession>
<protein>
    <submittedName>
        <fullName evidence="1">Uncharacterized protein</fullName>
    </submittedName>
</protein>
<dbReference type="Proteomes" id="UP000193498">
    <property type="component" value="Unassembled WGS sequence"/>
</dbReference>
<proteinExistence type="predicted"/>
<evidence type="ECO:0000313" key="1">
    <source>
        <dbReference type="EMBL" id="ORY03275.1"/>
    </source>
</evidence>